<sequence>MAWSSNPSGQFSVSSFRKKLEEWTRSTSVYNLFWIDVRLKKVELFVWQAIHDRIMVNEVMHRFGCGNLGSTKCQMGNNGEETIDHLFLHCS</sequence>
<organism evidence="2 3">
    <name type="scientific">Dipteronia sinensis</name>
    <dbReference type="NCBI Taxonomy" id="43782"/>
    <lineage>
        <taxon>Eukaryota</taxon>
        <taxon>Viridiplantae</taxon>
        <taxon>Streptophyta</taxon>
        <taxon>Embryophyta</taxon>
        <taxon>Tracheophyta</taxon>
        <taxon>Spermatophyta</taxon>
        <taxon>Magnoliopsida</taxon>
        <taxon>eudicotyledons</taxon>
        <taxon>Gunneridae</taxon>
        <taxon>Pentapetalae</taxon>
        <taxon>rosids</taxon>
        <taxon>malvids</taxon>
        <taxon>Sapindales</taxon>
        <taxon>Sapindaceae</taxon>
        <taxon>Hippocastanoideae</taxon>
        <taxon>Acereae</taxon>
        <taxon>Dipteronia</taxon>
    </lineage>
</organism>
<dbReference type="InterPro" id="IPR026960">
    <property type="entry name" value="RVT-Znf"/>
</dbReference>
<comment type="caution">
    <text evidence="2">The sequence shown here is derived from an EMBL/GenBank/DDBJ whole genome shotgun (WGS) entry which is preliminary data.</text>
</comment>
<evidence type="ECO:0000313" key="2">
    <source>
        <dbReference type="EMBL" id="KAK3221040.1"/>
    </source>
</evidence>
<dbReference type="Pfam" id="PF13966">
    <property type="entry name" value="zf-RVT"/>
    <property type="match status" value="1"/>
</dbReference>
<evidence type="ECO:0000259" key="1">
    <source>
        <dbReference type="Pfam" id="PF13966"/>
    </source>
</evidence>
<protein>
    <recommendedName>
        <fullName evidence="1">Reverse transcriptase zinc-binding domain-containing protein</fullName>
    </recommendedName>
</protein>
<reference evidence="2" key="1">
    <citation type="journal article" date="2023" name="Plant J.">
        <title>Genome sequences and population genomics provide insights into the demographic history, inbreeding, and mutation load of two 'living fossil' tree species of Dipteronia.</title>
        <authorList>
            <person name="Feng Y."/>
            <person name="Comes H.P."/>
            <person name="Chen J."/>
            <person name="Zhu S."/>
            <person name="Lu R."/>
            <person name="Zhang X."/>
            <person name="Li P."/>
            <person name="Qiu J."/>
            <person name="Olsen K.M."/>
            <person name="Qiu Y."/>
        </authorList>
    </citation>
    <scope>NUCLEOTIDE SEQUENCE</scope>
    <source>
        <strain evidence="2">NBL</strain>
    </source>
</reference>
<dbReference type="Proteomes" id="UP001281410">
    <property type="component" value="Unassembled WGS sequence"/>
</dbReference>
<feature type="domain" description="Reverse transcriptase zinc-binding" evidence="1">
    <location>
        <begin position="11"/>
        <end position="91"/>
    </location>
</feature>
<proteinExistence type="predicted"/>
<accession>A0AAE0ANY8</accession>
<name>A0AAE0ANY8_9ROSI</name>
<keyword evidence="3" id="KW-1185">Reference proteome</keyword>
<dbReference type="EMBL" id="JANJYJ010000004">
    <property type="protein sequence ID" value="KAK3221040.1"/>
    <property type="molecule type" value="Genomic_DNA"/>
</dbReference>
<dbReference type="AlphaFoldDB" id="A0AAE0ANY8"/>
<evidence type="ECO:0000313" key="3">
    <source>
        <dbReference type="Proteomes" id="UP001281410"/>
    </source>
</evidence>
<gene>
    <name evidence="2" type="ORF">Dsin_015010</name>
</gene>